<sequence>MEHPKSSLTVQPTPLSSTVPENQRHHHCQPCKHRIMLKTNFDNYPKGIRFISLLEDFVSRGIFNSDGEVWKAQKPPVTSSMPAPSRTIIRKPPPSNYTLDSYRFLKVHGFGPGH</sequence>
<gene>
    <name evidence="7" type="ORF">Ccrd_020961</name>
</gene>
<evidence type="ECO:0000256" key="5">
    <source>
        <dbReference type="ARBA" id="ARBA00023004"/>
    </source>
</evidence>
<dbReference type="InterPro" id="IPR036396">
    <property type="entry name" value="Cyt_P450_sf"/>
</dbReference>
<name>A0A124SEQ1_CYNCS</name>
<comment type="similarity">
    <text evidence="2">Belongs to the cytochrome P450 family.</text>
</comment>
<evidence type="ECO:0000256" key="4">
    <source>
        <dbReference type="ARBA" id="ARBA00023002"/>
    </source>
</evidence>
<feature type="region of interest" description="Disordered" evidence="6">
    <location>
        <begin position="73"/>
        <end position="92"/>
    </location>
</feature>
<dbReference type="GO" id="GO:0016705">
    <property type="term" value="F:oxidoreductase activity, acting on paired donors, with incorporation or reduction of molecular oxygen"/>
    <property type="evidence" value="ECO:0007669"/>
    <property type="project" value="InterPro"/>
</dbReference>
<evidence type="ECO:0000256" key="2">
    <source>
        <dbReference type="ARBA" id="ARBA00010617"/>
    </source>
</evidence>
<evidence type="ECO:0000256" key="6">
    <source>
        <dbReference type="SAM" id="MobiDB-lite"/>
    </source>
</evidence>
<dbReference type="Proteomes" id="UP000243975">
    <property type="component" value="Unassembled WGS sequence"/>
</dbReference>
<dbReference type="PANTHER" id="PTHR24296">
    <property type="entry name" value="CYTOCHROME P450"/>
    <property type="match status" value="1"/>
</dbReference>
<evidence type="ECO:0000256" key="3">
    <source>
        <dbReference type="ARBA" id="ARBA00022723"/>
    </source>
</evidence>
<dbReference type="STRING" id="59895.A0A124SEQ1"/>
<dbReference type="Gramene" id="KVI00783">
    <property type="protein sequence ID" value="KVI00783"/>
    <property type="gene ID" value="Ccrd_020961"/>
</dbReference>
<keyword evidence="5" id="KW-0408">Iron</keyword>
<dbReference type="GO" id="GO:0005506">
    <property type="term" value="F:iron ion binding"/>
    <property type="evidence" value="ECO:0007669"/>
    <property type="project" value="InterPro"/>
</dbReference>
<comment type="cofactor">
    <cofactor evidence="1">
        <name>heme</name>
        <dbReference type="ChEBI" id="CHEBI:30413"/>
    </cofactor>
</comment>
<evidence type="ECO:0000313" key="8">
    <source>
        <dbReference type="Proteomes" id="UP000243975"/>
    </source>
</evidence>
<protein>
    <submittedName>
        <fullName evidence="7">Cytochrome P450</fullName>
    </submittedName>
</protein>
<evidence type="ECO:0000313" key="7">
    <source>
        <dbReference type="EMBL" id="KVI00783.1"/>
    </source>
</evidence>
<dbReference type="GO" id="GO:0020037">
    <property type="term" value="F:heme binding"/>
    <property type="evidence" value="ECO:0007669"/>
    <property type="project" value="InterPro"/>
</dbReference>
<comment type="caution">
    <text evidence="7">The sequence shown here is derived from an EMBL/GenBank/DDBJ whole genome shotgun (WGS) entry which is preliminary data.</text>
</comment>
<reference evidence="7 8" key="1">
    <citation type="journal article" date="2016" name="Sci. Rep.">
        <title>The genome sequence of the outbreeding globe artichoke constructed de novo incorporating a phase-aware low-pass sequencing strategy of F1 progeny.</title>
        <authorList>
            <person name="Scaglione D."/>
            <person name="Reyes-Chin-Wo S."/>
            <person name="Acquadro A."/>
            <person name="Froenicke L."/>
            <person name="Portis E."/>
            <person name="Beitel C."/>
            <person name="Tirone M."/>
            <person name="Mauro R."/>
            <person name="Lo Monaco A."/>
            <person name="Mauromicale G."/>
            <person name="Faccioli P."/>
            <person name="Cattivelli L."/>
            <person name="Rieseberg L."/>
            <person name="Michelmore R."/>
            <person name="Lanteri S."/>
        </authorList>
    </citation>
    <scope>NUCLEOTIDE SEQUENCE [LARGE SCALE GENOMIC DNA]</scope>
    <source>
        <strain evidence="7">2C</strain>
    </source>
</reference>
<organism evidence="7 8">
    <name type="scientific">Cynara cardunculus var. scolymus</name>
    <name type="common">Globe artichoke</name>
    <name type="synonym">Cynara scolymus</name>
    <dbReference type="NCBI Taxonomy" id="59895"/>
    <lineage>
        <taxon>Eukaryota</taxon>
        <taxon>Viridiplantae</taxon>
        <taxon>Streptophyta</taxon>
        <taxon>Embryophyta</taxon>
        <taxon>Tracheophyta</taxon>
        <taxon>Spermatophyta</taxon>
        <taxon>Magnoliopsida</taxon>
        <taxon>eudicotyledons</taxon>
        <taxon>Gunneridae</taxon>
        <taxon>Pentapetalae</taxon>
        <taxon>asterids</taxon>
        <taxon>campanulids</taxon>
        <taxon>Asterales</taxon>
        <taxon>Asteraceae</taxon>
        <taxon>Carduoideae</taxon>
        <taxon>Cardueae</taxon>
        <taxon>Carduinae</taxon>
        <taxon>Cynara</taxon>
    </lineage>
</organism>
<feature type="region of interest" description="Disordered" evidence="6">
    <location>
        <begin position="1"/>
        <end position="26"/>
    </location>
</feature>
<dbReference type="EMBL" id="LEKV01003256">
    <property type="protein sequence ID" value="KVI00783.1"/>
    <property type="molecule type" value="Genomic_DNA"/>
</dbReference>
<keyword evidence="8" id="KW-1185">Reference proteome</keyword>
<dbReference type="SUPFAM" id="SSF48264">
    <property type="entry name" value="Cytochrome P450"/>
    <property type="match status" value="1"/>
</dbReference>
<accession>A0A124SEQ1</accession>
<keyword evidence="4" id="KW-0560">Oxidoreductase</keyword>
<dbReference type="GO" id="GO:0004497">
    <property type="term" value="F:monooxygenase activity"/>
    <property type="evidence" value="ECO:0007669"/>
    <property type="project" value="InterPro"/>
</dbReference>
<dbReference type="AlphaFoldDB" id="A0A124SEQ1"/>
<proteinExistence type="inferred from homology"/>
<evidence type="ECO:0000256" key="1">
    <source>
        <dbReference type="ARBA" id="ARBA00001971"/>
    </source>
</evidence>
<keyword evidence="3" id="KW-0479">Metal-binding</keyword>
<feature type="compositionally biased region" description="Polar residues" evidence="6">
    <location>
        <begin position="1"/>
        <end position="21"/>
    </location>
</feature>